<reference evidence="1 2" key="1">
    <citation type="submission" date="2020-08" db="EMBL/GenBank/DDBJ databases">
        <authorList>
            <person name="Mo P."/>
        </authorList>
    </citation>
    <scope>NUCLEOTIDE SEQUENCE [LARGE SCALE GENOMIC DNA]</scope>
    <source>
        <strain evidence="1 2">CGMCC 4.1532</strain>
    </source>
</reference>
<dbReference type="KEGG" id="ppel:H6H00_17350"/>
<gene>
    <name evidence="1" type="ORF">H6H00_17350</name>
</gene>
<name>A0A7G7MB78_9PSEU</name>
<dbReference type="Proteomes" id="UP000515728">
    <property type="component" value="Chromosome"/>
</dbReference>
<sequence length="96" mass="10615">MAGTGWVRPWVQLVEISWSAPVVIAYRTVGMVAGGWPPSPGARREYRRMVQEKVEGFAQAAVVAVTTPPRDTARLVGDVLAPVHRRVVANRRRLAR</sequence>
<dbReference type="AlphaFoldDB" id="A0A7G7MB78"/>
<protein>
    <submittedName>
        <fullName evidence="1">Uncharacterized protein</fullName>
    </submittedName>
</protein>
<evidence type="ECO:0000313" key="2">
    <source>
        <dbReference type="Proteomes" id="UP000515728"/>
    </source>
</evidence>
<proteinExistence type="predicted"/>
<dbReference type="RefSeq" id="WP_185716801.1">
    <property type="nucleotide sequence ID" value="NZ_BAAAWI010000001.1"/>
</dbReference>
<keyword evidence="2" id="KW-1185">Reference proteome</keyword>
<accession>A0A7G7MB78</accession>
<evidence type="ECO:0000313" key="1">
    <source>
        <dbReference type="EMBL" id="QNG50039.1"/>
    </source>
</evidence>
<dbReference type="EMBL" id="CP060131">
    <property type="protein sequence ID" value="QNG50039.1"/>
    <property type="molecule type" value="Genomic_DNA"/>
</dbReference>
<organism evidence="1 2">
    <name type="scientific">Pseudonocardia petroleophila</name>
    <dbReference type="NCBI Taxonomy" id="37331"/>
    <lineage>
        <taxon>Bacteria</taxon>
        <taxon>Bacillati</taxon>
        <taxon>Actinomycetota</taxon>
        <taxon>Actinomycetes</taxon>
        <taxon>Pseudonocardiales</taxon>
        <taxon>Pseudonocardiaceae</taxon>
        <taxon>Pseudonocardia</taxon>
    </lineage>
</organism>